<dbReference type="SUPFAM" id="SSF51735">
    <property type="entry name" value="NAD(P)-binding Rossmann-fold domains"/>
    <property type="match status" value="1"/>
</dbReference>
<dbReference type="InterPro" id="IPR002364">
    <property type="entry name" value="Quin_OxRdtase/zeta-crystal_CS"/>
</dbReference>
<dbReference type="EMBL" id="LNAL01000006">
    <property type="protein sequence ID" value="KUG08175.1"/>
    <property type="molecule type" value="Genomic_DNA"/>
</dbReference>
<dbReference type="AlphaFoldDB" id="A0A9X0L541"/>
<proteinExistence type="predicted"/>
<evidence type="ECO:0000313" key="4">
    <source>
        <dbReference type="Proteomes" id="UP000054223"/>
    </source>
</evidence>
<dbReference type="CDD" id="cd05289">
    <property type="entry name" value="MDR_like_2"/>
    <property type="match status" value="1"/>
</dbReference>
<dbReference type="RefSeq" id="WP_059069350.1">
    <property type="nucleotide sequence ID" value="NZ_LNAL01000006.1"/>
</dbReference>
<reference evidence="3 4" key="1">
    <citation type="submission" date="2015-11" db="EMBL/GenBank/DDBJ databases">
        <title>Solirubrum puertoriconensis gen. nov. an environmental bacteria isolated in Puerto Rico.</title>
        <authorList>
            <person name="Cuebas-Irizarry M.F."/>
            <person name="Montalvo-Rodriguez R."/>
        </authorList>
    </citation>
    <scope>NUCLEOTIDE SEQUENCE [LARGE SCALE GENOMIC DNA]</scope>
    <source>
        <strain evidence="3 4">MC1A</strain>
    </source>
</reference>
<dbReference type="InterPro" id="IPR011032">
    <property type="entry name" value="GroES-like_sf"/>
</dbReference>
<dbReference type="PANTHER" id="PTHR11695">
    <property type="entry name" value="ALCOHOL DEHYDROGENASE RELATED"/>
    <property type="match status" value="1"/>
</dbReference>
<sequence>MKAFILAEPTGSAGLQLTEQPTPTLGADDVLVQVQAISLNPVDVKTCQGKALYGSLKEQSPVMPGWDIAGTVREVGSNVTTLQPGDEVLGMVNFPGHGRAYAELVAAPAAHLVRKPANISMAEAAAGTLAALTAWQALVNNANLQAGQRVLVHAAGGGVGHYAVQLAKHLGAHVVATASAAKRDFVQSLGADEIVDYQQQAFEQAIEPVDVVLDCLAGDTQLRSLEVLKPGGVLVSILGLTPDTPQRAEQRGVTAKGMLVNSNEPGMPQVAELLGSSALRSHVSHTFAFEQLPQALDEVATGRTQGKVVVTL</sequence>
<dbReference type="Pfam" id="PF13602">
    <property type="entry name" value="ADH_zinc_N_2"/>
    <property type="match status" value="1"/>
</dbReference>
<keyword evidence="1" id="KW-0560">Oxidoreductase</keyword>
<accession>A0A9X0L541</accession>
<gene>
    <name evidence="3" type="ORF">ASU33_08255</name>
</gene>
<keyword evidence="4" id="KW-1185">Reference proteome</keyword>
<dbReference type="InterPro" id="IPR036291">
    <property type="entry name" value="NAD(P)-bd_dom_sf"/>
</dbReference>
<dbReference type="PANTHER" id="PTHR11695:SF294">
    <property type="entry name" value="RETICULON-4-INTERACTING PROTEIN 1, MITOCHONDRIAL"/>
    <property type="match status" value="1"/>
</dbReference>
<dbReference type="InterPro" id="IPR020843">
    <property type="entry name" value="ER"/>
</dbReference>
<dbReference type="PROSITE" id="PS01162">
    <property type="entry name" value="QOR_ZETA_CRYSTAL"/>
    <property type="match status" value="1"/>
</dbReference>
<dbReference type="SUPFAM" id="SSF50129">
    <property type="entry name" value="GroES-like"/>
    <property type="match status" value="1"/>
</dbReference>
<comment type="caution">
    <text evidence="3">The sequence shown here is derived from an EMBL/GenBank/DDBJ whole genome shotgun (WGS) entry which is preliminary data.</text>
</comment>
<dbReference type="Pfam" id="PF08240">
    <property type="entry name" value="ADH_N"/>
    <property type="match status" value="1"/>
</dbReference>
<evidence type="ECO:0000313" key="3">
    <source>
        <dbReference type="EMBL" id="KUG08175.1"/>
    </source>
</evidence>
<name>A0A9X0L541_SOLP1</name>
<feature type="domain" description="Enoyl reductase (ER)" evidence="2">
    <location>
        <begin position="11"/>
        <end position="310"/>
    </location>
</feature>
<dbReference type="GO" id="GO:0016491">
    <property type="term" value="F:oxidoreductase activity"/>
    <property type="evidence" value="ECO:0007669"/>
    <property type="project" value="UniProtKB-KW"/>
</dbReference>
<dbReference type="SMART" id="SM00829">
    <property type="entry name" value="PKS_ER"/>
    <property type="match status" value="1"/>
</dbReference>
<dbReference type="InterPro" id="IPR013154">
    <property type="entry name" value="ADH-like_N"/>
</dbReference>
<dbReference type="InterPro" id="IPR050700">
    <property type="entry name" value="YIM1/Zinc_Alcohol_DH_Fams"/>
</dbReference>
<dbReference type="GO" id="GO:0008270">
    <property type="term" value="F:zinc ion binding"/>
    <property type="evidence" value="ECO:0007669"/>
    <property type="project" value="InterPro"/>
</dbReference>
<dbReference type="Gene3D" id="3.40.50.720">
    <property type="entry name" value="NAD(P)-binding Rossmann-like Domain"/>
    <property type="match status" value="1"/>
</dbReference>
<dbReference type="Proteomes" id="UP000054223">
    <property type="component" value="Unassembled WGS sequence"/>
</dbReference>
<dbReference type="OrthoDB" id="648910at2"/>
<evidence type="ECO:0000259" key="2">
    <source>
        <dbReference type="SMART" id="SM00829"/>
    </source>
</evidence>
<organism evidence="3 4">
    <name type="scientific">Solirubrum puertoriconensis</name>
    <dbReference type="NCBI Taxonomy" id="1751427"/>
    <lineage>
        <taxon>Bacteria</taxon>
        <taxon>Pseudomonadati</taxon>
        <taxon>Bacteroidota</taxon>
        <taxon>Cytophagia</taxon>
        <taxon>Cytophagales</taxon>
    </lineage>
</organism>
<dbReference type="Gene3D" id="3.90.180.10">
    <property type="entry name" value="Medium-chain alcohol dehydrogenases, catalytic domain"/>
    <property type="match status" value="1"/>
</dbReference>
<evidence type="ECO:0000256" key="1">
    <source>
        <dbReference type="ARBA" id="ARBA00023002"/>
    </source>
</evidence>
<protein>
    <submittedName>
        <fullName evidence="3">Oxidoreductase</fullName>
    </submittedName>
</protein>